<dbReference type="EMBL" id="OKRB01000115">
    <property type="protein sequence ID" value="SPE26891.1"/>
    <property type="molecule type" value="Genomic_DNA"/>
</dbReference>
<dbReference type="InterPro" id="IPR006260">
    <property type="entry name" value="TonB/TolA_C"/>
</dbReference>
<protein>
    <submittedName>
        <fullName evidence="7">Putative TonB family protein</fullName>
    </submittedName>
</protein>
<gene>
    <name evidence="7" type="ORF">SBA5_560057</name>
</gene>
<dbReference type="Gene3D" id="3.30.1150.10">
    <property type="match status" value="1"/>
</dbReference>
<sequence length="259" mass="28221">MESVLEGSEHLERELTPEPIAGPAAGSVGLHLLVVGFILVYGWALGLFHHNLWGSPGAGGSMQVTITTSLPLPADQVNNNVLATEKPSPAPSPPSPKEQRKEDETAIPILGKQVKPSKQTLAKTQPYQPKPQQNTAAYGEQAGSRMPQQMQPGPSGPTTVGDNNFASMYPWYVDQINRIMSQNWNKQQVDVRTPKGSRVYLKFTIHRDGTVSGLQLDRSSGSPTLDVSCQLAAQRVDTFGNLPSTYNQSTLQVSYYCEY</sequence>
<keyword evidence="2 6" id="KW-0812">Transmembrane</keyword>
<dbReference type="SUPFAM" id="SSF74653">
    <property type="entry name" value="TolA/TonB C-terminal domain"/>
    <property type="match status" value="1"/>
</dbReference>
<evidence type="ECO:0000256" key="1">
    <source>
        <dbReference type="ARBA" id="ARBA00004167"/>
    </source>
</evidence>
<feature type="region of interest" description="Disordered" evidence="5">
    <location>
        <begin position="82"/>
        <end position="160"/>
    </location>
</feature>
<feature type="compositionally biased region" description="Basic and acidic residues" evidence="5">
    <location>
        <begin position="7"/>
        <end position="16"/>
    </location>
</feature>
<dbReference type="OrthoDB" id="119084at2"/>
<feature type="region of interest" description="Disordered" evidence="5">
    <location>
        <begin position="1"/>
        <end position="22"/>
    </location>
</feature>
<feature type="transmembrane region" description="Helical" evidence="6">
    <location>
        <begin position="20"/>
        <end position="44"/>
    </location>
</feature>
<evidence type="ECO:0000313" key="8">
    <source>
        <dbReference type="Proteomes" id="UP000239735"/>
    </source>
</evidence>
<evidence type="ECO:0000256" key="3">
    <source>
        <dbReference type="ARBA" id="ARBA00022989"/>
    </source>
</evidence>
<keyword evidence="4 6" id="KW-0472">Membrane</keyword>
<dbReference type="GO" id="GO:0016020">
    <property type="term" value="C:membrane"/>
    <property type="evidence" value="ECO:0007669"/>
    <property type="project" value="UniProtKB-SubCell"/>
</dbReference>
<accession>A0A2N9LUI6</accession>
<reference evidence="8" key="1">
    <citation type="submission" date="2018-02" db="EMBL/GenBank/DDBJ databases">
        <authorList>
            <person name="Hausmann B."/>
        </authorList>
    </citation>
    <scope>NUCLEOTIDE SEQUENCE [LARGE SCALE GENOMIC DNA]</scope>
    <source>
        <strain evidence="8">Peat soil MAG SbA5</strain>
    </source>
</reference>
<dbReference type="NCBIfam" id="TIGR01352">
    <property type="entry name" value="tonB_Cterm"/>
    <property type="match status" value="1"/>
</dbReference>
<name>A0A2N9LUI6_9BACT</name>
<evidence type="ECO:0000313" key="7">
    <source>
        <dbReference type="EMBL" id="SPE26891.1"/>
    </source>
</evidence>
<organism evidence="7 8">
    <name type="scientific">Candidatus Sulfuritelmatomonas gaucii</name>
    <dbReference type="NCBI Taxonomy" id="2043161"/>
    <lineage>
        <taxon>Bacteria</taxon>
        <taxon>Pseudomonadati</taxon>
        <taxon>Acidobacteriota</taxon>
        <taxon>Terriglobia</taxon>
        <taxon>Terriglobales</taxon>
        <taxon>Acidobacteriaceae</taxon>
        <taxon>Candidatus Sulfuritelmatomonas</taxon>
    </lineage>
</organism>
<feature type="compositionally biased region" description="Low complexity" evidence="5">
    <location>
        <begin position="143"/>
        <end position="157"/>
    </location>
</feature>
<evidence type="ECO:0000256" key="5">
    <source>
        <dbReference type="SAM" id="MobiDB-lite"/>
    </source>
</evidence>
<proteinExistence type="predicted"/>
<keyword evidence="3 6" id="KW-1133">Transmembrane helix</keyword>
<evidence type="ECO:0000256" key="6">
    <source>
        <dbReference type="SAM" id="Phobius"/>
    </source>
</evidence>
<evidence type="ECO:0000256" key="4">
    <source>
        <dbReference type="ARBA" id="ARBA00023136"/>
    </source>
</evidence>
<evidence type="ECO:0000256" key="2">
    <source>
        <dbReference type="ARBA" id="ARBA00022692"/>
    </source>
</evidence>
<comment type="subcellular location">
    <subcellularLocation>
        <location evidence="1">Membrane</location>
        <topology evidence="1">Single-pass membrane protein</topology>
    </subcellularLocation>
</comment>
<dbReference type="AlphaFoldDB" id="A0A2N9LUI6"/>
<dbReference type="Proteomes" id="UP000239735">
    <property type="component" value="Unassembled WGS sequence"/>
</dbReference>
<dbReference type="Pfam" id="PF13103">
    <property type="entry name" value="TonB_2"/>
    <property type="match status" value="1"/>
</dbReference>
<feature type="compositionally biased region" description="Polar residues" evidence="5">
    <location>
        <begin position="116"/>
        <end position="136"/>
    </location>
</feature>